<keyword evidence="1" id="KW-0472">Membrane</keyword>
<keyword evidence="3" id="KW-1185">Reference proteome</keyword>
<dbReference type="STRING" id="459525.SAMN04488137_4706"/>
<dbReference type="Pfam" id="PF12642">
    <property type="entry name" value="TpcC"/>
    <property type="match status" value="1"/>
</dbReference>
<dbReference type="InterPro" id="IPR024735">
    <property type="entry name" value="TcpC"/>
</dbReference>
<dbReference type="EMBL" id="FNHW01000006">
    <property type="protein sequence ID" value="SDN50950.1"/>
    <property type="molecule type" value="Genomic_DNA"/>
</dbReference>
<keyword evidence="1" id="KW-0812">Transmembrane</keyword>
<accession>A0A1H0BZL3</accession>
<dbReference type="Gene3D" id="3.10.450.540">
    <property type="match status" value="1"/>
</dbReference>
<evidence type="ECO:0000313" key="2">
    <source>
        <dbReference type="EMBL" id="SDN50950.1"/>
    </source>
</evidence>
<keyword evidence="1" id="KW-1133">Transmembrane helix</keyword>
<dbReference type="Proteomes" id="UP000199544">
    <property type="component" value="Unassembled WGS sequence"/>
</dbReference>
<dbReference type="CDD" id="cd16386">
    <property type="entry name" value="TcpC_N"/>
    <property type="match status" value="1"/>
</dbReference>
<evidence type="ECO:0000256" key="1">
    <source>
        <dbReference type="SAM" id="Phobius"/>
    </source>
</evidence>
<name>A0A1H0BZL3_9BACL</name>
<evidence type="ECO:0000313" key="3">
    <source>
        <dbReference type="Proteomes" id="UP000199544"/>
    </source>
</evidence>
<sequence length="354" mass="41479">MLQKENESEKKEESFFRAVHQKLNRVKKPGKAKKVVPKDRSKMVAVTLWALLSSLLIFSLLAVLLSVNTRSVINEVRRDFNKPTEDEQIQMSVTAAENFLSGFIHEYVNVKNDMDSIEQRKEKLESYMVTKVDGIFEDERRYDLTGLKGNRILNEYNLYNVKKEKGYNLFQYKVNYTNQFPVEKEVEKTVKDGKKEKKVKEKVMEIQEAEKQLLLNIPVANKGDAFAVNAVPYFTRIYDLKGKIISFKKEHTREEYTGSKKESIEKFLQSFFEKYASQKKEDMVYMMKKPESLQDSLSFGYVENVKIFETKKGFEVSCDVEFKEKENEIPVKEPFTLELTETSGQFYVKDLKHQ</sequence>
<dbReference type="OrthoDB" id="2189690at2"/>
<feature type="transmembrane region" description="Helical" evidence="1">
    <location>
        <begin position="43"/>
        <end position="67"/>
    </location>
</feature>
<proteinExistence type="predicted"/>
<organism evidence="2 3">
    <name type="scientific">Fictibacillus solisalsi</name>
    <dbReference type="NCBI Taxonomy" id="459525"/>
    <lineage>
        <taxon>Bacteria</taxon>
        <taxon>Bacillati</taxon>
        <taxon>Bacillota</taxon>
        <taxon>Bacilli</taxon>
        <taxon>Bacillales</taxon>
        <taxon>Fictibacillaceae</taxon>
        <taxon>Fictibacillus</taxon>
    </lineage>
</organism>
<protein>
    <submittedName>
        <fullName evidence="2">Conjugative transposon protein TcpC</fullName>
    </submittedName>
</protein>
<dbReference type="InterPro" id="IPR035628">
    <property type="entry name" value="TcpC_C"/>
</dbReference>
<dbReference type="CDD" id="cd16428">
    <property type="entry name" value="TcpC_C"/>
    <property type="match status" value="1"/>
</dbReference>
<dbReference type="AlphaFoldDB" id="A0A1H0BZL3"/>
<reference evidence="3" key="1">
    <citation type="submission" date="2016-10" db="EMBL/GenBank/DDBJ databases">
        <authorList>
            <person name="Varghese N."/>
            <person name="Submissions S."/>
        </authorList>
    </citation>
    <scope>NUCLEOTIDE SEQUENCE [LARGE SCALE GENOMIC DNA]</scope>
    <source>
        <strain evidence="3">CGMCC 1.6854</strain>
    </source>
</reference>
<gene>
    <name evidence="2" type="ORF">SAMN04488137_4706</name>
</gene>
<dbReference type="RefSeq" id="WP_090239009.1">
    <property type="nucleotide sequence ID" value="NZ_FNHW01000006.1"/>
</dbReference>